<protein>
    <submittedName>
        <fullName evidence="1">Uncharacterized protein</fullName>
    </submittedName>
</protein>
<keyword evidence="2" id="KW-1185">Reference proteome</keyword>
<evidence type="ECO:0000313" key="1">
    <source>
        <dbReference type="EMBL" id="RYJ45422.1"/>
    </source>
</evidence>
<sequence length="294" mass="34768">MNKPFIEEDFISALNAVLRQFYPKFKLRISRVSSSEEKKLGYDGEVHYLKPIFIQFKRSAFFDTTYTGKYKKARKALTIPYTSFYSFKLHKNSSAKTVQDIHIQHNMLFNLSQSEEAFYLAPLFHTKSELDDFNFSIHHSMPGRFNYDIYDGTYHSKSYIDDLIFSNTIGVKPHKIINDKDNHCYTYDDTLKVAFHSQPESLENNGFNIMSFFNNINADDNKKYSAIKTFRTVEKICLESKLNFWTDIDFLSEFHFSEKINRKNLESEDYKKLGILIEYYLKDHFNIDQYVLLG</sequence>
<evidence type="ECO:0000313" key="2">
    <source>
        <dbReference type="Proteomes" id="UP000289775"/>
    </source>
</evidence>
<dbReference type="RefSeq" id="WP_129749213.1">
    <property type="nucleotide sequence ID" value="NZ_JUIW01000001.1"/>
</dbReference>
<gene>
    <name evidence="1" type="ORF">NU09_0014</name>
</gene>
<dbReference type="OrthoDB" id="6809238at2"/>
<proteinExistence type="predicted"/>
<dbReference type="EMBL" id="JUIW01000001">
    <property type="protein sequence ID" value="RYJ45422.1"/>
    <property type="molecule type" value="Genomic_DNA"/>
</dbReference>
<dbReference type="AlphaFoldDB" id="A0A444WI46"/>
<dbReference type="Proteomes" id="UP000289775">
    <property type="component" value="Unassembled WGS sequence"/>
</dbReference>
<comment type="caution">
    <text evidence="1">The sequence shown here is derived from an EMBL/GenBank/DDBJ whole genome shotgun (WGS) entry which is preliminary data.</text>
</comment>
<reference evidence="1 2" key="1">
    <citation type="submission" date="2014-12" db="EMBL/GenBank/DDBJ databases">
        <title>Genome sequence of Flavobacterium beibuense RSKm HC5.</title>
        <authorList>
            <person name="Kim J.F."/>
            <person name="Song J.Y."/>
            <person name="Kwak M.-J."/>
            <person name="Lee S.-W."/>
        </authorList>
    </citation>
    <scope>NUCLEOTIDE SEQUENCE [LARGE SCALE GENOMIC DNA]</scope>
    <source>
        <strain evidence="1 2">RSKm HC5</strain>
    </source>
</reference>
<name>A0A444WI46_9FLAO</name>
<accession>A0A444WI46</accession>
<organism evidence="1 2">
    <name type="scientific">Flavobacterium beibuense</name>
    <dbReference type="NCBI Taxonomy" id="657326"/>
    <lineage>
        <taxon>Bacteria</taxon>
        <taxon>Pseudomonadati</taxon>
        <taxon>Bacteroidota</taxon>
        <taxon>Flavobacteriia</taxon>
        <taxon>Flavobacteriales</taxon>
        <taxon>Flavobacteriaceae</taxon>
        <taxon>Flavobacterium</taxon>
    </lineage>
</organism>